<gene>
    <name evidence="1" type="ordered locus">Cyan7425_2124</name>
</gene>
<proteinExistence type="predicted"/>
<organism evidence="1">
    <name type="scientific">Cyanothece sp. (strain PCC 7425 / ATCC 29141)</name>
    <dbReference type="NCBI Taxonomy" id="395961"/>
    <lineage>
        <taxon>Bacteria</taxon>
        <taxon>Bacillati</taxon>
        <taxon>Cyanobacteriota</taxon>
        <taxon>Cyanophyceae</taxon>
        <taxon>Gomontiellales</taxon>
        <taxon>Cyanothecaceae</taxon>
        <taxon>Cyanothece</taxon>
    </lineage>
</organism>
<dbReference type="EMBL" id="CP001344">
    <property type="protein sequence ID" value="ACL44485.1"/>
    <property type="molecule type" value="Genomic_DNA"/>
</dbReference>
<dbReference type="HOGENOM" id="CLU_1988939_0_0_3"/>
<dbReference type="KEGG" id="cyn:Cyan7425_2124"/>
<dbReference type="AlphaFoldDB" id="B8HUE0"/>
<reference evidence="1" key="1">
    <citation type="submission" date="2009-01" db="EMBL/GenBank/DDBJ databases">
        <title>Complete sequence of chromosome Cyanothece sp. PCC 7425.</title>
        <authorList>
            <consortium name="US DOE Joint Genome Institute"/>
            <person name="Lucas S."/>
            <person name="Copeland A."/>
            <person name="Lapidus A."/>
            <person name="Glavina del Rio T."/>
            <person name="Dalin E."/>
            <person name="Tice H."/>
            <person name="Bruce D."/>
            <person name="Goodwin L."/>
            <person name="Pitluck S."/>
            <person name="Sims D."/>
            <person name="Meineke L."/>
            <person name="Brettin T."/>
            <person name="Detter J.C."/>
            <person name="Han C."/>
            <person name="Larimer F."/>
            <person name="Land M."/>
            <person name="Hauser L."/>
            <person name="Kyrpides N."/>
            <person name="Ovchinnikova G."/>
            <person name="Liberton M."/>
            <person name="Stoeckel J."/>
            <person name="Banerjee A."/>
            <person name="Singh A."/>
            <person name="Page L."/>
            <person name="Sato H."/>
            <person name="Zhao L."/>
            <person name="Sherman L."/>
            <person name="Pakrasi H."/>
            <person name="Richardson P."/>
        </authorList>
    </citation>
    <scope>NUCLEOTIDE SEQUENCE</scope>
    <source>
        <strain evidence="1">PCC 7425</strain>
    </source>
</reference>
<sequence>MSLPFQKRIIECFKLCSRDQIVETSAQILVHSISKDPKALQNALTYIHPLVLKRAIELVENDPRHTALKIVFQTTLLAKEPAPIFVSGSSGILDSRSQSRFGDLNLDFYLECQKRKIGKVEQEEM</sequence>
<evidence type="ECO:0000313" key="1">
    <source>
        <dbReference type="EMBL" id="ACL44485.1"/>
    </source>
</evidence>
<protein>
    <submittedName>
        <fullName evidence="1">Uncharacterized protein</fullName>
    </submittedName>
</protein>
<name>B8HUE0_CYAP4</name>
<accession>B8HUE0</accession>